<feature type="region of interest" description="Disordered" evidence="5">
    <location>
        <begin position="293"/>
        <end position="324"/>
    </location>
</feature>
<name>A0ABR1FFM2_9ASCO</name>
<dbReference type="Gene3D" id="4.10.240.10">
    <property type="entry name" value="Zn(2)-C6 fungal-type DNA-binding domain"/>
    <property type="match status" value="1"/>
</dbReference>
<evidence type="ECO:0000259" key="6">
    <source>
        <dbReference type="PROSITE" id="PS50048"/>
    </source>
</evidence>
<dbReference type="InterPro" id="IPR036864">
    <property type="entry name" value="Zn2-C6_fun-type_DNA-bd_sf"/>
</dbReference>
<dbReference type="CDD" id="cd12148">
    <property type="entry name" value="fungal_TF_MHR"/>
    <property type="match status" value="1"/>
</dbReference>
<dbReference type="PANTHER" id="PTHR46910">
    <property type="entry name" value="TRANSCRIPTION FACTOR PDR1"/>
    <property type="match status" value="1"/>
</dbReference>
<dbReference type="InterPro" id="IPR007219">
    <property type="entry name" value="XnlR_reg_dom"/>
</dbReference>
<evidence type="ECO:0000313" key="8">
    <source>
        <dbReference type="Proteomes" id="UP001498771"/>
    </source>
</evidence>
<feature type="compositionally biased region" description="Low complexity" evidence="5">
    <location>
        <begin position="472"/>
        <end position="486"/>
    </location>
</feature>
<evidence type="ECO:0000256" key="1">
    <source>
        <dbReference type="ARBA" id="ARBA00004123"/>
    </source>
</evidence>
<proteinExistence type="predicted"/>
<dbReference type="InterPro" id="IPR001138">
    <property type="entry name" value="Zn2Cys6_DnaBD"/>
</dbReference>
<dbReference type="SUPFAM" id="SSF57701">
    <property type="entry name" value="Zn2/Cys6 DNA-binding domain"/>
    <property type="match status" value="1"/>
</dbReference>
<keyword evidence="8" id="KW-1185">Reference proteome</keyword>
<protein>
    <recommendedName>
        <fullName evidence="6">Zn(2)-C6 fungal-type domain-containing protein</fullName>
    </recommendedName>
</protein>
<sequence>MAPPSVQHKRTKKTRACDQCRKARTRCEDPPAASSSPISSSSKCWRCSKLNRDCTFVLPVVETRGVSSYLRTGQDDQSNPSEDYLQIFQTTFLPCCPIVSPMWFNSSVHSSRVFLTCSMRYIGALLAGAPESDLEEVRRSIYSYIATKSPMTAPIPQNVQALALLALRIEDHSSGIWHVTAVRMATALGWNRAAGRDDPRDMQGDDQGEDRSMTEYLWWTLVCEDIWLYVFSGSPTVVAAGDHRIRRPKAPEFMRDLIALSDIARLLLRPRSVDVPAGYTADDMLEEWEAEHPDIASSSAPDLNPGNLPKRHQKHHPQQRDDFLSPSLGEFTTASLHSTSTTSQQTQTEGPIKLNTTLTPTTIIQLLYAAVVGLFVLGKVTNGSFDRISVTEHPLRHPTIYKACLVAVKFKNTAFARWRCLTRLADIIGAALYVIGDDYGHRWARDRGFGAENVQSLEDLWDWWAVVDKAQSSASSADSLSSNSAAQNENGYGE</sequence>
<evidence type="ECO:0000313" key="7">
    <source>
        <dbReference type="EMBL" id="KAK7207813.1"/>
    </source>
</evidence>
<keyword evidence="3" id="KW-0238">DNA-binding</keyword>
<dbReference type="Proteomes" id="UP001498771">
    <property type="component" value="Unassembled WGS sequence"/>
</dbReference>
<dbReference type="GeneID" id="90036461"/>
<evidence type="ECO:0000256" key="4">
    <source>
        <dbReference type="ARBA" id="ARBA00023242"/>
    </source>
</evidence>
<feature type="region of interest" description="Disordered" evidence="5">
    <location>
        <begin position="472"/>
        <end position="494"/>
    </location>
</feature>
<dbReference type="RefSeq" id="XP_064770846.1">
    <property type="nucleotide sequence ID" value="XM_064910949.1"/>
</dbReference>
<dbReference type="SMART" id="SM00066">
    <property type="entry name" value="GAL4"/>
    <property type="match status" value="1"/>
</dbReference>
<evidence type="ECO:0000256" key="5">
    <source>
        <dbReference type="SAM" id="MobiDB-lite"/>
    </source>
</evidence>
<dbReference type="PROSITE" id="PS50048">
    <property type="entry name" value="ZN2_CY6_FUNGAL_2"/>
    <property type="match status" value="1"/>
</dbReference>
<evidence type="ECO:0000256" key="2">
    <source>
        <dbReference type="ARBA" id="ARBA00022723"/>
    </source>
</evidence>
<feature type="domain" description="Zn(2)-C6 fungal-type" evidence="6">
    <location>
        <begin position="16"/>
        <end position="56"/>
    </location>
</feature>
<dbReference type="SMART" id="SM00906">
    <property type="entry name" value="Fungal_trans"/>
    <property type="match status" value="1"/>
</dbReference>
<dbReference type="InterPro" id="IPR050987">
    <property type="entry name" value="AtrR-like"/>
</dbReference>
<comment type="subcellular location">
    <subcellularLocation>
        <location evidence="1">Nucleus</location>
    </subcellularLocation>
</comment>
<dbReference type="PANTHER" id="PTHR46910:SF3">
    <property type="entry name" value="HALOTOLERANCE PROTEIN 9-RELATED"/>
    <property type="match status" value="1"/>
</dbReference>
<keyword evidence="2" id="KW-0479">Metal-binding</keyword>
<keyword evidence="4" id="KW-0539">Nucleus</keyword>
<accession>A0ABR1FFM2</accession>
<evidence type="ECO:0000256" key="3">
    <source>
        <dbReference type="ARBA" id="ARBA00023125"/>
    </source>
</evidence>
<organism evidence="7 8">
    <name type="scientific">Myxozyma melibiosi</name>
    <dbReference type="NCBI Taxonomy" id="54550"/>
    <lineage>
        <taxon>Eukaryota</taxon>
        <taxon>Fungi</taxon>
        <taxon>Dikarya</taxon>
        <taxon>Ascomycota</taxon>
        <taxon>Saccharomycotina</taxon>
        <taxon>Lipomycetes</taxon>
        <taxon>Lipomycetales</taxon>
        <taxon>Lipomycetaceae</taxon>
        <taxon>Myxozyma</taxon>
    </lineage>
</organism>
<reference evidence="7 8" key="1">
    <citation type="submission" date="2024-03" db="EMBL/GenBank/DDBJ databases">
        <title>Genome-scale model development and genomic sequencing of the oleaginous clade Lipomyces.</title>
        <authorList>
            <consortium name="Lawrence Berkeley National Laboratory"/>
            <person name="Czajka J.J."/>
            <person name="Han Y."/>
            <person name="Kim J."/>
            <person name="Mondo S.J."/>
            <person name="Hofstad B.A."/>
            <person name="Robles A."/>
            <person name="Haridas S."/>
            <person name="Riley R."/>
            <person name="LaButti K."/>
            <person name="Pangilinan J."/>
            <person name="Andreopoulos W."/>
            <person name="Lipzen A."/>
            <person name="Yan J."/>
            <person name="Wang M."/>
            <person name="Ng V."/>
            <person name="Grigoriev I.V."/>
            <person name="Spatafora J.W."/>
            <person name="Magnuson J.K."/>
            <person name="Baker S.E."/>
            <person name="Pomraning K.R."/>
        </authorList>
    </citation>
    <scope>NUCLEOTIDE SEQUENCE [LARGE SCALE GENOMIC DNA]</scope>
    <source>
        <strain evidence="7 8">Phaff 52-87</strain>
    </source>
</reference>
<gene>
    <name evidence="7" type="ORF">BZA70DRAFT_265157</name>
</gene>
<comment type="caution">
    <text evidence="7">The sequence shown here is derived from an EMBL/GenBank/DDBJ whole genome shotgun (WGS) entry which is preliminary data.</text>
</comment>
<dbReference type="EMBL" id="JBBJBU010000001">
    <property type="protein sequence ID" value="KAK7207813.1"/>
    <property type="molecule type" value="Genomic_DNA"/>
</dbReference>
<dbReference type="CDD" id="cd00067">
    <property type="entry name" value="GAL4"/>
    <property type="match status" value="1"/>
</dbReference>